<proteinExistence type="predicted"/>
<evidence type="ECO:0000313" key="3">
    <source>
        <dbReference type="Proteomes" id="UP000008204"/>
    </source>
</evidence>
<feature type="domain" description="DUF5615" evidence="1">
    <location>
        <begin position="4"/>
        <end position="98"/>
    </location>
</feature>
<dbReference type="RefSeq" id="WP_012593101.1">
    <property type="nucleotide sequence ID" value="NC_011723.1"/>
</dbReference>
<dbReference type="Proteomes" id="UP000008204">
    <property type="component" value="Plasmid pP880102"/>
</dbReference>
<dbReference type="Pfam" id="PF18480">
    <property type="entry name" value="DUF5615"/>
    <property type="match status" value="1"/>
</dbReference>
<evidence type="ECO:0000313" key="2">
    <source>
        <dbReference type="EMBL" id="ACK68451.1"/>
    </source>
</evidence>
<dbReference type="KEGG" id="cyp:PCC8801_4542"/>
<keyword evidence="2" id="KW-0614">Plasmid</keyword>
<reference evidence="3" key="1">
    <citation type="journal article" date="2011" name="MBio">
        <title>Novel metabolic attributes of the genus Cyanothece, comprising a group of unicellular nitrogen-fixing Cyanobacteria.</title>
        <authorList>
            <person name="Bandyopadhyay A."/>
            <person name="Elvitigala T."/>
            <person name="Welsh E."/>
            <person name="Stockel J."/>
            <person name="Liberton M."/>
            <person name="Min H."/>
            <person name="Sherman L.A."/>
            <person name="Pakrasi H.B."/>
        </authorList>
    </citation>
    <scope>NUCLEOTIDE SEQUENCE [LARGE SCALE GENOMIC DNA]</scope>
    <source>
        <strain evidence="3">PCC 8801</strain>
        <plasmid evidence="3">pP880102</plasmid>
    </source>
</reference>
<keyword evidence="3" id="KW-1185">Reference proteome</keyword>
<evidence type="ECO:0000259" key="1">
    <source>
        <dbReference type="Pfam" id="PF18480"/>
    </source>
</evidence>
<sequence>MTIKYLLDEHIPLQLRTQILRRYPNLEVWVIGDPNAPSKGTSDPDILIWCEDNGFILVTNNRKTMPIHLSDHLKNKRHIPGIFMINENMTMGQIIEELMIIAEAAFLNEYQDLITFMPIL</sequence>
<accession>B7K6M9</accession>
<dbReference type="InterPro" id="IPR041049">
    <property type="entry name" value="DUF5615"/>
</dbReference>
<dbReference type="HOGENOM" id="CLU_166921_0_0_3"/>
<protein>
    <recommendedName>
        <fullName evidence="1">DUF5615 domain-containing protein</fullName>
    </recommendedName>
</protein>
<name>B7K6M9_RIPO1</name>
<dbReference type="AlphaFoldDB" id="B7K6M9"/>
<organism evidence="2 3">
    <name type="scientific">Rippkaea orientalis (strain PCC 8801 / RF-1)</name>
    <name type="common">Cyanothece sp. (strain PCC 8801)</name>
    <dbReference type="NCBI Taxonomy" id="41431"/>
    <lineage>
        <taxon>Bacteria</taxon>
        <taxon>Bacillati</taxon>
        <taxon>Cyanobacteriota</taxon>
        <taxon>Cyanophyceae</taxon>
        <taxon>Oscillatoriophycideae</taxon>
        <taxon>Chroococcales</taxon>
        <taxon>Aphanothecaceae</taxon>
        <taxon>Rippkaea</taxon>
        <taxon>Rippkaea orientalis</taxon>
    </lineage>
</organism>
<dbReference type="OrthoDB" id="426903at2"/>
<gene>
    <name evidence="2" type="ordered locus">PCC8801_4542</name>
</gene>
<geneLocation type="plasmid" evidence="2 3">
    <name>pP880102</name>
</geneLocation>
<dbReference type="eggNOG" id="COG4634">
    <property type="taxonomic scope" value="Bacteria"/>
</dbReference>
<dbReference type="EMBL" id="CP001289">
    <property type="protein sequence ID" value="ACK68451.1"/>
    <property type="molecule type" value="Genomic_DNA"/>
</dbReference>